<sequence>MAETLGELRYEFVQRVWRTRVWRREFGDASLANASMSNAKVEIAILCAHEKTRFGWRRAKAGLSLICW</sequence>
<proteinExistence type="predicted"/>
<reference evidence="1 2" key="1">
    <citation type="submission" date="2019-02" db="EMBL/GenBank/DDBJ databases">
        <title>Deep-cultivation of Planctomycetes and their phenomic and genomic characterization uncovers novel biology.</title>
        <authorList>
            <person name="Wiegand S."/>
            <person name="Jogler M."/>
            <person name="Boedeker C."/>
            <person name="Pinto D."/>
            <person name="Vollmers J."/>
            <person name="Rivas-Marin E."/>
            <person name="Kohn T."/>
            <person name="Peeters S.H."/>
            <person name="Heuer A."/>
            <person name="Rast P."/>
            <person name="Oberbeckmann S."/>
            <person name="Bunk B."/>
            <person name="Jeske O."/>
            <person name="Meyerdierks A."/>
            <person name="Storesund J.E."/>
            <person name="Kallscheuer N."/>
            <person name="Luecker S."/>
            <person name="Lage O.M."/>
            <person name="Pohl T."/>
            <person name="Merkel B.J."/>
            <person name="Hornburger P."/>
            <person name="Mueller R.-W."/>
            <person name="Bruemmer F."/>
            <person name="Labrenz M."/>
            <person name="Spormann A.M."/>
            <person name="Op den Camp H."/>
            <person name="Overmann J."/>
            <person name="Amann R."/>
            <person name="Jetten M.S.M."/>
            <person name="Mascher T."/>
            <person name="Medema M.H."/>
            <person name="Devos D.P."/>
            <person name="Kaster A.-K."/>
            <person name="Ovreas L."/>
            <person name="Rohde M."/>
            <person name="Galperin M.Y."/>
            <person name="Jogler C."/>
        </authorList>
    </citation>
    <scope>NUCLEOTIDE SEQUENCE [LARGE SCALE GENOMIC DNA]</scope>
    <source>
        <strain evidence="1 2">K22_7</strain>
    </source>
</reference>
<dbReference type="Proteomes" id="UP000318538">
    <property type="component" value="Chromosome"/>
</dbReference>
<organism evidence="1 2">
    <name type="scientific">Rubripirellula lacrimiformis</name>
    <dbReference type="NCBI Taxonomy" id="1930273"/>
    <lineage>
        <taxon>Bacteria</taxon>
        <taxon>Pseudomonadati</taxon>
        <taxon>Planctomycetota</taxon>
        <taxon>Planctomycetia</taxon>
        <taxon>Pirellulales</taxon>
        <taxon>Pirellulaceae</taxon>
        <taxon>Rubripirellula</taxon>
    </lineage>
</organism>
<dbReference type="KEGG" id="rlc:K227x_06520"/>
<accession>A0A517N565</accession>
<dbReference type="EMBL" id="CP036525">
    <property type="protein sequence ID" value="QDT02276.1"/>
    <property type="molecule type" value="Genomic_DNA"/>
</dbReference>
<evidence type="ECO:0000313" key="1">
    <source>
        <dbReference type="EMBL" id="QDT02276.1"/>
    </source>
</evidence>
<protein>
    <submittedName>
        <fullName evidence="1">Uncharacterized protein</fullName>
    </submittedName>
</protein>
<name>A0A517N565_9BACT</name>
<gene>
    <name evidence="1" type="ORF">K227x_06520</name>
</gene>
<dbReference type="AlphaFoldDB" id="A0A517N565"/>
<keyword evidence="2" id="KW-1185">Reference proteome</keyword>
<evidence type="ECO:0000313" key="2">
    <source>
        <dbReference type="Proteomes" id="UP000318538"/>
    </source>
</evidence>